<dbReference type="Proteomes" id="UP000267003">
    <property type="component" value="Unassembled WGS sequence"/>
</dbReference>
<protein>
    <submittedName>
        <fullName evidence="1">Uncharacterized protein</fullName>
    </submittedName>
</protein>
<evidence type="ECO:0000313" key="2">
    <source>
        <dbReference type="Proteomes" id="UP000267003"/>
    </source>
</evidence>
<dbReference type="AlphaFoldDB" id="A0A3A8RA99"/>
<organism evidence="1 2">
    <name type="scientific">Corallococcus aberystwythensis</name>
    <dbReference type="NCBI Taxonomy" id="2316722"/>
    <lineage>
        <taxon>Bacteria</taxon>
        <taxon>Pseudomonadati</taxon>
        <taxon>Myxococcota</taxon>
        <taxon>Myxococcia</taxon>
        <taxon>Myxococcales</taxon>
        <taxon>Cystobacterineae</taxon>
        <taxon>Myxococcaceae</taxon>
        <taxon>Corallococcus</taxon>
    </lineage>
</organism>
<name>A0A3A8RA99_9BACT</name>
<dbReference type="OrthoDB" id="5518582at2"/>
<proteinExistence type="predicted"/>
<sequence>MNTSEGRQALDEIAEHWALHDGTLRAFAVQTREGAGVVIDITCVPRPESPVAELHLRLSGVTRFDLAWDEGSAFYFVPGYTAFILESGSAYLSLDPYDDRAAAPDSRDGGVIEARHIHAGFVMKRP</sequence>
<reference evidence="2" key="1">
    <citation type="submission" date="2018-09" db="EMBL/GenBank/DDBJ databases">
        <authorList>
            <person name="Livingstone P.G."/>
            <person name="Whitworth D.E."/>
        </authorList>
    </citation>
    <scope>NUCLEOTIDE SEQUENCE [LARGE SCALE GENOMIC DNA]</scope>
    <source>
        <strain evidence="2">AB050A</strain>
    </source>
</reference>
<comment type="caution">
    <text evidence="1">The sequence shown here is derived from an EMBL/GenBank/DDBJ whole genome shotgun (WGS) entry which is preliminary data.</text>
</comment>
<accession>A0A3A8RA99</accession>
<dbReference type="RefSeq" id="WP_120554400.1">
    <property type="nucleotide sequence ID" value="NZ_RAWK01000025.1"/>
</dbReference>
<dbReference type="EMBL" id="RAWK01000025">
    <property type="protein sequence ID" value="RKH72334.1"/>
    <property type="molecule type" value="Genomic_DNA"/>
</dbReference>
<evidence type="ECO:0000313" key="1">
    <source>
        <dbReference type="EMBL" id="RKH72334.1"/>
    </source>
</evidence>
<keyword evidence="2" id="KW-1185">Reference proteome</keyword>
<gene>
    <name evidence="1" type="ORF">D7W81_06235</name>
</gene>